<sequence>MSDTETMTALAGLREGLQSDGYDLVVEDRRDEVLELRVVATPEACDECLVPKDLMASVIMDSLPADLGVRQVALRYPTD</sequence>
<dbReference type="EMBL" id="SOCP01000001">
    <property type="protein sequence ID" value="TDV57731.1"/>
    <property type="molecule type" value="Genomic_DNA"/>
</dbReference>
<evidence type="ECO:0000313" key="1">
    <source>
        <dbReference type="EMBL" id="TDV57731.1"/>
    </source>
</evidence>
<protein>
    <recommendedName>
        <fullName evidence="3">NifU-like protein</fullName>
    </recommendedName>
</protein>
<comment type="caution">
    <text evidence="1">The sequence shown here is derived from an EMBL/GenBank/DDBJ whole genome shotgun (WGS) entry which is preliminary data.</text>
</comment>
<dbReference type="OrthoDB" id="5194609at2"/>
<gene>
    <name evidence="1" type="ORF">CLV71_101604</name>
</gene>
<dbReference type="AlphaFoldDB" id="A0A4V3FV63"/>
<accession>A0A4V3FV63</accession>
<keyword evidence="2" id="KW-1185">Reference proteome</keyword>
<name>A0A4V3FV63_9PSEU</name>
<organism evidence="1 2">
    <name type="scientific">Actinophytocola oryzae</name>
    <dbReference type="NCBI Taxonomy" id="502181"/>
    <lineage>
        <taxon>Bacteria</taxon>
        <taxon>Bacillati</taxon>
        <taxon>Actinomycetota</taxon>
        <taxon>Actinomycetes</taxon>
        <taxon>Pseudonocardiales</taxon>
        <taxon>Pseudonocardiaceae</taxon>
    </lineage>
</organism>
<dbReference type="RefSeq" id="WP_133900961.1">
    <property type="nucleotide sequence ID" value="NZ_SOCP01000001.1"/>
</dbReference>
<evidence type="ECO:0008006" key="3">
    <source>
        <dbReference type="Google" id="ProtNLM"/>
    </source>
</evidence>
<reference evidence="1 2" key="1">
    <citation type="submission" date="2019-03" db="EMBL/GenBank/DDBJ databases">
        <title>Genomic Encyclopedia of Archaeal and Bacterial Type Strains, Phase II (KMG-II): from individual species to whole genera.</title>
        <authorList>
            <person name="Goeker M."/>
        </authorList>
    </citation>
    <scope>NUCLEOTIDE SEQUENCE [LARGE SCALE GENOMIC DNA]</scope>
    <source>
        <strain evidence="1 2">DSM 45499</strain>
    </source>
</reference>
<proteinExistence type="predicted"/>
<evidence type="ECO:0000313" key="2">
    <source>
        <dbReference type="Proteomes" id="UP000294927"/>
    </source>
</evidence>
<dbReference type="Proteomes" id="UP000294927">
    <property type="component" value="Unassembled WGS sequence"/>
</dbReference>